<sequence>MYWLLILLVAIAGCTHAQLTAQTSVAPELRECYLDPLLVNRNNLPPSTIQVLIDIIQKIEDNSDVNVDLRQLSALVLHTLIPSNLQVLANTTLNSSLKCAIHHMLSTTVDARVRGDENTCNQLSQYRALRTARSVNDDVEILNLAQIKSATHGNMRQYDPNDDVEFSNYGGSKSEKQLLGESQCPLLDGVAFTDWGAVSTGNVIAGIAAGAQLQQVPVVELAKGSVLNYNNVQQTVTSIYPATLSGDLAEAVLIQGTDRGSPSIAIGTAGNWNSSQAHRHYMLHSRVNVEMTDPEIRGDIDGFLLGSTITNALNSYSSLRLSQLLDMYYSSRNGVFNADFRACNRRSLSQQYITSANLVGETYAFAAALDTNMPLRGTIIGGLESLVNSAVTNFQSYTSSNLNDLSCLTSDGQSPDYRLKTNLYIALDSSWQYSAVYPAIAYLLDAIEVGKFGSSATLLSAFDGSIVVNTTFSPADFHSNYTLLKHQSMLTGVNLETSLTNIRLMMQESLRNESLRNYVGGNSTVLLYLINSGNIQNNEAVWEQARQLNNTVPDLRIIFATATNQFDSLWNLVRDMHNDIKTIALSSTGTNVEIVMGSVLERIQQRTRQFDDFVEPGYINFYAISPNYFFEQNDNRRLRVVRSSSGVGSLVICHSRSVVQPSGNIEIFLQNPCDGFWTINSCPPLYLSVQSNTGGAAATSAVCTDSPTTSDIKSRSRSWDVSVGLAVLELVSSSYSLLS</sequence>
<organism evidence="2 3">
    <name type="scientific">Operophtera brumata</name>
    <name type="common">Winter moth</name>
    <name type="synonym">Phalaena brumata</name>
    <dbReference type="NCBI Taxonomy" id="104452"/>
    <lineage>
        <taxon>Eukaryota</taxon>
        <taxon>Metazoa</taxon>
        <taxon>Ecdysozoa</taxon>
        <taxon>Arthropoda</taxon>
        <taxon>Hexapoda</taxon>
        <taxon>Insecta</taxon>
        <taxon>Pterygota</taxon>
        <taxon>Neoptera</taxon>
        <taxon>Endopterygota</taxon>
        <taxon>Lepidoptera</taxon>
        <taxon>Glossata</taxon>
        <taxon>Ditrysia</taxon>
        <taxon>Geometroidea</taxon>
        <taxon>Geometridae</taxon>
        <taxon>Larentiinae</taxon>
        <taxon>Operophtera</taxon>
    </lineage>
</organism>
<name>A0A0L7L584_OPEBR</name>
<dbReference type="EMBL" id="JTDY01002864">
    <property type="protein sequence ID" value="KOB70580.1"/>
    <property type="molecule type" value="Genomic_DNA"/>
</dbReference>
<reference evidence="2 3" key="1">
    <citation type="journal article" date="2015" name="Genome Biol. Evol.">
        <title>The genome of winter moth (Operophtera brumata) provides a genomic perspective on sexual dimorphism and phenology.</title>
        <authorList>
            <person name="Derks M.F."/>
            <person name="Smit S."/>
            <person name="Salis L."/>
            <person name="Schijlen E."/>
            <person name="Bossers A."/>
            <person name="Mateman C."/>
            <person name="Pijl A.S."/>
            <person name="de Ridder D."/>
            <person name="Groenen M.A."/>
            <person name="Visser M.E."/>
            <person name="Megens H.J."/>
        </authorList>
    </citation>
    <scope>NUCLEOTIDE SEQUENCE [LARGE SCALE GENOMIC DNA]</scope>
    <source>
        <strain evidence="2">WM2013NL</strain>
        <tissue evidence="2">Head and thorax</tissue>
    </source>
</reference>
<dbReference type="AlphaFoldDB" id="A0A0L7L584"/>
<protein>
    <recommendedName>
        <fullName evidence="4">VWFA domain-containing protein</fullName>
    </recommendedName>
</protein>
<dbReference type="STRING" id="104452.A0A0L7L584"/>
<gene>
    <name evidence="2" type="ORF">OBRU01_15026</name>
</gene>
<feature type="chain" id="PRO_5005573154" description="VWFA domain-containing protein" evidence="1">
    <location>
        <begin position="18"/>
        <end position="739"/>
    </location>
</feature>
<evidence type="ECO:0000256" key="1">
    <source>
        <dbReference type="SAM" id="SignalP"/>
    </source>
</evidence>
<evidence type="ECO:0000313" key="2">
    <source>
        <dbReference type="EMBL" id="KOB70580.1"/>
    </source>
</evidence>
<feature type="signal peptide" evidence="1">
    <location>
        <begin position="1"/>
        <end position="17"/>
    </location>
</feature>
<proteinExistence type="predicted"/>
<accession>A0A0L7L584</accession>
<comment type="caution">
    <text evidence="2">The sequence shown here is derived from an EMBL/GenBank/DDBJ whole genome shotgun (WGS) entry which is preliminary data.</text>
</comment>
<keyword evidence="3" id="KW-1185">Reference proteome</keyword>
<evidence type="ECO:0000313" key="3">
    <source>
        <dbReference type="Proteomes" id="UP000037510"/>
    </source>
</evidence>
<evidence type="ECO:0008006" key="4">
    <source>
        <dbReference type="Google" id="ProtNLM"/>
    </source>
</evidence>
<keyword evidence="1" id="KW-0732">Signal</keyword>
<dbReference type="Proteomes" id="UP000037510">
    <property type="component" value="Unassembled WGS sequence"/>
</dbReference>